<name>A0A4R5AD11_9ACTN</name>
<comment type="caution">
    <text evidence="2">The sequence shown here is derived from an EMBL/GenBank/DDBJ whole genome shotgun (WGS) entry which is preliminary data.</text>
</comment>
<sequence length="136" mass="14808">MVVVVLVLAGVAVLGAVVALAMGRGGELAETHPDFPPLRLDGEGRPVLGPRGTYYRFPATIWGYQMQVTDEAVHRLTEALHERDDRVAELEHQLRELQRRAGGPGQVRPIGALHGIEEPGVPLRKEPDGGTREEHA</sequence>
<feature type="region of interest" description="Disordered" evidence="1">
    <location>
        <begin position="99"/>
        <end position="136"/>
    </location>
</feature>
<proteinExistence type="predicted"/>
<keyword evidence="3" id="KW-1185">Reference proteome</keyword>
<dbReference type="Proteomes" id="UP000295578">
    <property type="component" value="Unassembled WGS sequence"/>
</dbReference>
<organism evidence="2 3">
    <name type="scientific">Actinomadura darangshiensis</name>
    <dbReference type="NCBI Taxonomy" id="705336"/>
    <lineage>
        <taxon>Bacteria</taxon>
        <taxon>Bacillati</taxon>
        <taxon>Actinomycetota</taxon>
        <taxon>Actinomycetes</taxon>
        <taxon>Streptosporangiales</taxon>
        <taxon>Thermomonosporaceae</taxon>
        <taxon>Actinomadura</taxon>
    </lineage>
</organism>
<dbReference type="RefSeq" id="WP_132203404.1">
    <property type="nucleotide sequence ID" value="NZ_SMKY01000282.1"/>
</dbReference>
<dbReference type="EMBL" id="SMKY01000282">
    <property type="protein sequence ID" value="TDD67712.1"/>
    <property type="molecule type" value="Genomic_DNA"/>
</dbReference>
<reference evidence="2 3" key="1">
    <citation type="submission" date="2019-03" db="EMBL/GenBank/DDBJ databases">
        <title>Draft genome sequences of novel Actinobacteria.</title>
        <authorList>
            <person name="Sahin N."/>
            <person name="Ay H."/>
            <person name="Saygin H."/>
        </authorList>
    </citation>
    <scope>NUCLEOTIDE SEQUENCE [LARGE SCALE GENOMIC DNA]</scope>
    <source>
        <strain evidence="2 3">DSM 45941</strain>
    </source>
</reference>
<feature type="compositionally biased region" description="Basic and acidic residues" evidence="1">
    <location>
        <begin position="123"/>
        <end position="136"/>
    </location>
</feature>
<accession>A0A4R5AD11</accession>
<protein>
    <recommendedName>
        <fullName evidence="4">DivIVA domain-containing protein</fullName>
    </recommendedName>
</protein>
<evidence type="ECO:0008006" key="4">
    <source>
        <dbReference type="Google" id="ProtNLM"/>
    </source>
</evidence>
<evidence type="ECO:0000313" key="3">
    <source>
        <dbReference type="Proteomes" id="UP000295578"/>
    </source>
</evidence>
<evidence type="ECO:0000256" key="1">
    <source>
        <dbReference type="SAM" id="MobiDB-lite"/>
    </source>
</evidence>
<gene>
    <name evidence="2" type="ORF">E1293_37745</name>
</gene>
<dbReference type="AlphaFoldDB" id="A0A4R5AD11"/>
<dbReference type="OrthoDB" id="3541471at2"/>
<evidence type="ECO:0000313" key="2">
    <source>
        <dbReference type="EMBL" id="TDD67712.1"/>
    </source>
</evidence>